<reference evidence="1 2" key="1">
    <citation type="journal article" date="2018" name="Sci. Rep.">
        <title>Rhizobium tumorigenes sp. nov., a novel plant tumorigenic bacterium isolated from cane gall tumors on thornless blackberry.</title>
        <authorList>
            <person name="Kuzmanovi N."/>
            <person name="Smalla K."/>
            <person name="Gronow S."/>
            <person name="PuBawska J."/>
        </authorList>
    </citation>
    <scope>NUCLEOTIDE SEQUENCE [LARGE SCALE GENOMIC DNA]</scope>
    <source>
        <strain evidence="1 2">CCBAU 85046</strain>
    </source>
</reference>
<name>A0A2W4D9A4_9HYPH</name>
<proteinExistence type="predicted"/>
<accession>A0A2W4D9A4</accession>
<sequence length="106" mass="11054">MRKSLNERLAILSGAAKYDASCASSGTSNRNSAKSGGLGWNRVANVASIGIPIWGKFAIAAGGSTAKWAWSGRGRSIHPICCVFRAKGASTRRRPASVTTWQACAA</sequence>
<organism evidence="1 2">
    <name type="scientific">Rhizobium tubonense</name>
    <dbReference type="NCBI Taxonomy" id="484088"/>
    <lineage>
        <taxon>Bacteria</taxon>
        <taxon>Pseudomonadati</taxon>
        <taxon>Pseudomonadota</taxon>
        <taxon>Alphaproteobacteria</taxon>
        <taxon>Hyphomicrobiales</taxon>
        <taxon>Rhizobiaceae</taxon>
        <taxon>Rhizobium/Agrobacterium group</taxon>
        <taxon>Rhizobium</taxon>
    </lineage>
</organism>
<dbReference type="EMBL" id="PCDP01000035">
    <property type="protein sequence ID" value="PZM13744.1"/>
    <property type="molecule type" value="Genomic_DNA"/>
</dbReference>
<comment type="caution">
    <text evidence="1">The sequence shown here is derived from an EMBL/GenBank/DDBJ whole genome shotgun (WGS) entry which is preliminary data.</text>
</comment>
<dbReference type="Proteomes" id="UP000248925">
    <property type="component" value="Unassembled WGS sequence"/>
</dbReference>
<dbReference type="AlphaFoldDB" id="A0A2W4D9A4"/>
<evidence type="ECO:0000313" key="1">
    <source>
        <dbReference type="EMBL" id="PZM13744.1"/>
    </source>
</evidence>
<evidence type="ECO:0000313" key="2">
    <source>
        <dbReference type="Proteomes" id="UP000248925"/>
    </source>
</evidence>
<gene>
    <name evidence="1" type="ORF">CPY51_12755</name>
</gene>
<protein>
    <submittedName>
        <fullName evidence="1">Uncharacterized protein</fullName>
    </submittedName>
</protein>
<keyword evidence="2" id="KW-1185">Reference proteome</keyword>